<evidence type="ECO:0000313" key="4">
    <source>
        <dbReference type="EMBL" id="MDQ1104103.1"/>
    </source>
</evidence>
<dbReference type="InterPro" id="IPR014030">
    <property type="entry name" value="Ketoacyl_synth_N"/>
</dbReference>
<feature type="domain" description="Ketosynthase family 3 (KS3)" evidence="3">
    <location>
        <begin position="19"/>
        <end position="433"/>
    </location>
</feature>
<dbReference type="PROSITE" id="PS52004">
    <property type="entry name" value="KS3_2"/>
    <property type="match status" value="1"/>
</dbReference>
<comment type="caution">
    <text evidence="4">The sequence shown here is derived from an EMBL/GenBank/DDBJ whole genome shotgun (WGS) entry which is preliminary data.</text>
</comment>
<evidence type="ECO:0000259" key="3">
    <source>
        <dbReference type="PROSITE" id="PS52004"/>
    </source>
</evidence>
<dbReference type="Pfam" id="PF00109">
    <property type="entry name" value="ketoacyl-synt"/>
    <property type="match status" value="1"/>
</dbReference>
<accession>A0AAJ1U257</accession>
<evidence type="ECO:0000313" key="5">
    <source>
        <dbReference type="Proteomes" id="UP001239215"/>
    </source>
</evidence>
<gene>
    <name evidence="4" type="ORF">QE405_001387</name>
</gene>
<dbReference type="AlphaFoldDB" id="A0AAJ1U257"/>
<reference evidence="4" key="1">
    <citation type="submission" date="2023-07" db="EMBL/GenBank/DDBJ databases">
        <title>Functional and genomic diversity of the sorghum phyllosphere microbiome.</title>
        <authorList>
            <person name="Shade A."/>
        </authorList>
    </citation>
    <scope>NUCLEOTIDE SEQUENCE</scope>
    <source>
        <strain evidence="4">SORGH_AS_1067</strain>
    </source>
</reference>
<evidence type="ECO:0000256" key="2">
    <source>
        <dbReference type="SAM" id="MobiDB-lite"/>
    </source>
</evidence>
<dbReference type="Proteomes" id="UP001239215">
    <property type="component" value="Unassembled WGS sequence"/>
</dbReference>
<name>A0AAJ1U257_9ACTN</name>
<organism evidence="4 5">
    <name type="scientific">Nocardioides zeae</name>
    <dbReference type="NCBI Taxonomy" id="1457234"/>
    <lineage>
        <taxon>Bacteria</taxon>
        <taxon>Bacillati</taxon>
        <taxon>Actinomycetota</taxon>
        <taxon>Actinomycetes</taxon>
        <taxon>Propionibacteriales</taxon>
        <taxon>Nocardioidaceae</taxon>
        <taxon>Nocardioides</taxon>
    </lineage>
</organism>
<proteinExistence type="predicted"/>
<dbReference type="InterPro" id="IPR000794">
    <property type="entry name" value="Beta-ketoacyl_synthase"/>
</dbReference>
<dbReference type="PANTHER" id="PTHR11712">
    <property type="entry name" value="POLYKETIDE SYNTHASE-RELATED"/>
    <property type="match status" value="1"/>
</dbReference>
<dbReference type="InterPro" id="IPR016039">
    <property type="entry name" value="Thiolase-like"/>
</dbReference>
<dbReference type="GO" id="GO:0004315">
    <property type="term" value="F:3-oxoacyl-[acyl-carrier-protein] synthase activity"/>
    <property type="evidence" value="ECO:0007669"/>
    <property type="project" value="TreeGrafter"/>
</dbReference>
<dbReference type="RefSeq" id="WP_307199480.1">
    <property type="nucleotide sequence ID" value="NZ_JAUTAN010000001.1"/>
</dbReference>
<dbReference type="PANTHER" id="PTHR11712:SF336">
    <property type="entry name" value="3-OXOACYL-[ACYL-CARRIER-PROTEIN] SYNTHASE, MITOCHONDRIAL"/>
    <property type="match status" value="1"/>
</dbReference>
<dbReference type="SUPFAM" id="SSF53901">
    <property type="entry name" value="Thiolase-like"/>
    <property type="match status" value="2"/>
</dbReference>
<evidence type="ECO:0000256" key="1">
    <source>
        <dbReference type="ARBA" id="ARBA00022679"/>
    </source>
</evidence>
<feature type="compositionally biased region" description="Basic and acidic residues" evidence="2">
    <location>
        <begin position="237"/>
        <end position="248"/>
    </location>
</feature>
<keyword evidence="1" id="KW-0808">Transferase</keyword>
<sequence length="439" mass="44795">MSAEASSRSTRGTRGPAGTLSVTLAGAGVVLPGPGAACTDLATFFEVVGAGRSCLAPYDQPGLPLRIAGTVGAWDEQAATGLDERRLARTSRAARMALAAVRSALADAALCAADLSDERSLLVACSLQFASPEFEDYHATIAAEGPAALGMRYWMTGTPASVVGTVASSLGTGCPTLSVAGSCNVALRAVHLVHQLLLAGEIDRAVVVGVDTTVDPVFVAGTSFEGRSGYRASSLSDDPRDVRPHDRVQSGNATGEGAVAVVLERTSLTARIDRPALRVLAATSRSNGPSAVATGPPDNVVADVLSLLDRSGRGLGDVAFLSDYADGNRFVEDHFCDALLGVRRRTGHDDELLVTNQEAVFGHVAGTGGLVKLISAVQMLADGRVAPSAGCLTPYERLLARPVGAAGTPHDGDAALVVTSGAGGDATSMLLQLEGGTLR</sequence>
<feature type="region of interest" description="Disordered" evidence="2">
    <location>
        <begin position="228"/>
        <end position="253"/>
    </location>
</feature>
<dbReference type="GO" id="GO:0006633">
    <property type="term" value="P:fatty acid biosynthetic process"/>
    <property type="evidence" value="ECO:0007669"/>
    <property type="project" value="TreeGrafter"/>
</dbReference>
<dbReference type="EMBL" id="JAUTAN010000001">
    <property type="protein sequence ID" value="MDQ1104103.1"/>
    <property type="molecule type" value="Genomic_DNA"/>
</dbReference>
<dbReference type="InterPro" id="IPR020841">
    <property type="entry name" value="PKS_Beta-ketoAc_synthase_dom"/>
</dbReference>
<dbReference type="Gene3D" id="3.40.47.10">
    <property type="match status" value="2"/>
</dbReference>
<protein>
    <submittedName>
        <fullName evidence="4">3-oxoacyl-(Acyl-carrier-protein) synthase</fullName>
    </submittedName>
</protein>